<feature type="region of interest" description="Disordered" evidence="6">
    <location>
        <begin position="29"/>
        <end position="60"/>
    </location>
</feature>
<evidence type="ECO:0000256" key="2">
    <source>
        <dbReference type="ARBA" id="ARBA00023239"/>
    </source>
</evidence>
<dbReference type="InterPro" id="IPR034718">
    <property type="entry name" value="RlpA"/>
</dbReference>
<dbReference type="InterPro" id="IPR036680">
    <property type="entry name" value="SPOR-like_sf"/>
</dbReference>
<evidence type="ECO:0000313" key="8">
    <source>
        <dbReference type="EMBL" id="UWZ78123.1"/>
    </source>
</evidence>
<gene>
    <name evidence="4" type="primary">rlpA</name>
    <name evidence="8" type="ORF">L9S41_10470</name>
</gene>
<dbReference type="Proteomes" id="UP001060414">
    <property type="component" value="Chromosome"/>
</dbReference>
<dbReference type="Pfam" id="PF05036">
    <property type="entry name" value="SPOR"/>
    <property type="match status" value="1"/>
</dbReference>
<evidence type="ECO:0000256" key="6">
    <source>
        <dbReference type="SAM" id="MobiDB-lite"/>
    </source>
</evidence>
<dbReference type="EMBL" id="CP092109">
    <property type="protein sequence ID" value="UWZ78123.1"/>
    <property type="molecule type" value="Genomic_DNA"/>
</dbReference>
<evidence type="ECO:0000256" key="4">
    <source>
        <dbReference type="HAMAP-Rule" id="MF_02071"/>
    </source>
</evidence>
<dbReference type="EC" id="4.2.2.-" evidence="4"/>
<dbReference type="SUPFAM" id="SSF50685">
    <property type="entry name" value="Barwin-like endoglucanases"/>
    <property type="match status" value="1"/>
</dbReference>
<evidence type="ECO:0000313" key="9">
    <source>
        <dbReference type="Proteomes" id="UP001060414"/>
    </source>
</evidence>
<keyword evidence="9" id="KW-1185">Reference proteome</keyword>
<proteinExistence type="inferred from homology"/>
<feature type="chain" id="PRO_5044906673" description="Probable endolytic peptidoglycan transglycosylase RlpA" evidence="4">
    <location>
        <begin position="26"/>
        <end position="277"/>
    </location>
</feature>
<dbReference type="InterPro" id="IPR036908">
    <property type="entry name" value="RlpA-like_sf"/>
</dbReference>
<dbReference type="InterPro" id="IPR012997">
    <property type="entry name" value="RplA"/>
</dbReference>
<evidence type="ECO:0000256" key="5">
    <source>
        <dbReference type="RuleBase" id="RU003495"/>
    </source>
</evidence>
<dbReference type="NCBIfam" id="TIGR00413">
    <property type="entry name" value="rlpA"/>
    <property type="match status" value="1"/>
</dbReference>
<dbReference type="InterPro" id="IPR007730">
    <property type="entry name" value="SPOR-like_dom"/>
</dbReference>
<organism evidence="8 9">
    <name type="scientific">Geoalkalibacter halelectricus</name>
    <dbReference type="NCBI Taxonomy" id="2847045"/>
    <lineage>
        <taxon>Bacteria</taxon>
        <taxon>Pseudomonadati</taxon>
        <taxon>Thermodesulfobacteriota</taxon>
        <taxon>Desulfuromonadia</taxon>
        <taxon>Desulfuromonadales</taxon>
        <taxon>Geoalkalibacteraceae</taxon>
        <taxon>Geoalkalibacter</taxon>
    </lineage>
</organism>
<dbReference type="InterPro" id="IPR009009">
    <property type="entry name" value="RlpA-like_DPBB"/>
</dbReference>
<dbReference type="HAMAP" id="MF_02071">
    <property type="entry name" value="RlpA"/>
    <property type="match status" value="1"/>
</dbReference>
<dbReference type="CDD" id="cd22268">
    <property type="entry name" value="DPBB_RlpA-like"/>
    <property type="match status" value="1"/>
</dbReference>
<name>A0ABY5ZGC3_9BACT</name>
<evidence type="ECO:0000256" key="1">
    <source>
        <dbReference type="ARBA" id="ARBA00022729"/>
    </source>
</evidence>
<feature type="compositionally biased region" description="Pro residues" evidence="6">
    <location>
        <begin position="29"/>
        <end position="39"/>
    </location>
</feature>
<dbReference type="PANTHER" id="PTHR34183:SF1">
    <property type="entry name" value="ENDOLYTIC PEPTIDOGLYCAN TRANSGLYCOSYLASE RLPA"/>
    <property type="match status" value="1"/>
</dbReference>
<sequence length="277" mass="30443" precursor="true">MPFPLNVAPRLFLALLMVAVLSACAAPPPSRTPVSPAPAPASRAPAAEVPVGTEGTSQPRELRGWERPYEVFGERYYPLLSHEGFVEEGRASWYGEDFHGKKTSNGEIYDMYAMTAAHKTLPLGIYVKVTNLDNGREITLRLNDRGPFVAGRIIDLSYTAAKELDVVRPGTAPVRVEALGYRRVDASGQVVFTQPQSWEVGSYSVQLGAFTVRENAQRLADQMRRQEGHSSIQQGYVSGQLFYRVRAGNYPTLAAADAAKERFEAQGYRGSFVIASE</sequence>
<dbReference type="SUPFAM" id="SSF110997">
    <property type="entry name" value="Sporulation related repeat"/>
    <property type="match status" value="1"/>
</dbReference>
<dbReference type="PANTHER" id="PTHR34183">
    <property type="entry name" value="ENDOLYTIC PEPTIDOGLYCAN TRANSGLYCOSYLASE RLPA"/>
    <property type="match status" value="1"/>
</dbReference>
<dbReference type="RefSeq" id="WP_260746472.1">
    <property type="nucleotide sequence ID" value="NZ_CP092109.1"/>
</dbReference>
<dbReference type="Pfam" id="PF03330">
    <property type="entry name" value="DPBB_1"/>
    <property type="match status" value="1"/>
</dbReference>
<dbReference type="Gene3D" id="2.40.40.10">
    <property type="entry name" value="RlpA-like domain"/>
    <property type="match status" value="1"/>
</dbReference>
<comment type="function">
    <text evidence="4">Lytic transglycosylase with a strong preference for naked glycan strands that lack stem peptides.</text>
</comment>
<keyword evidence="3 4" id="KW-0961">Cell wall biogenesis/degradation</keyword>
<protein>
    <recommendedName>
        <fullName evidence="4">Probable endolytic peptidoglycan transglycosylase RlpA</fullName>
        <ecNumber evidence="4">4.2.2.-</ecNumber>
    </recommendedName>
</protein>
<feature type="compositionally biased region" description="Low complexity" evidence="6">
    <location>
        <begin position="40"/>
        <end position="51"/>
    </location>
</feature>
<dbReference type="Gene3D" id="3.30.70.1070">
    <property type="entry name" value="Sporulation related repeat"/>
    <property type="match status" value="1"/>
</dbReference>
<feature type="signal peptide" evidence="4">
    <location>
        <begin position="1"/>
        <end position="25"/>
    </location>
</feature>
<accession>A0ABY5ZGC3</accession>
<feature type="domain" description="SPOR" evidence="7">
    <location>
        <begin position="197"/>
        <end position="276"/>
    </location>
</feature>
<evidence type="ECO:0000259" key="7">
    <source>
        <dbReference type="PROSITE" id="PS51724"/>
    </source>
</evidence>
<dbReference type="PROSITE" id="PS51724">
    <property type="entry name" value="SPOR"/>
    <property type="match status" value="1"/>
</dbReference>
<keyword evidence="2 4" id="KW-0456">Lyase</keyword>
<keyword evidence="1 4" id="KW-0732">Signal</keyword>
<reference evidence="8" key="1">
    <citation type="journal article" date="2022" name="Environ. Microbiol.">
        <title>Geoalkalibacter halelectricus SAP #1 sp. nov. possessing extracellular electron transfer and mineral#reducing capabilities from a haloalkaline environment.</title>
        <authorList>
            <person name="Yadav S."/>
            <person name="Singh R."/>
            <person name="Sundharam S.S."/>
            <person name="Chaudhary S."/>
            <person name="Krishnamurthi S."/>
            <person name="Patil S.A."/>
        </authorList>
    </citation>
    <scope>NUCLEOTIDE SEQUENCE</scope>
    <source>
        <strain evidence="8">SAP-1</strain>
    </source>
</reference>
<comment type="similarity">
    <text evidence="4 5">Belongs to the RlpA family.</text>
</comment>
<evidence type="ECO:0000256" key="3">
    <source>
        <dbReference type="ARBA" id="ARBA00023316"/>
    </source>
</evidence>